<keyword evidence="2" id="KW-0472">Membrane</keyword>
<gene>
    <name evidence="3" type="ORF">SAMN05428971_4119</name>
</gene>
<keyword evidence="2" id="KW-0812">Transmembrane</keyword>
<protein>
    <submittedName>
        <fullName evidence="3">Uncharacterized protein</fullName>
    </submittedName>
</protein>
<proteinExistence type="predicted"/>
<feature type="region of interest" description="Disordered" evidence="1">
    <location>
        <begin position="247"/>
        <end position="275"/>
    </location>
</feature>
<organism evidence="3 4">
    <name type="scientific">Candidatus Pantoea varia</name>
    <dbReference type="NCBI Taxonomy" id="1881036"/>
    <lineage>
        <taxon>Bacteria</taxon>
        <taxon>Pseudomonadati</taxon>
        <taxon>Pseudomonadota</taxon>
        <taxon>Gammaproteobacteria</taxon>
        <taxon>Enterobacterales</taxon>
        <taxon>Erwiniaceae</taxon>
        <taxon>Pantoea</taxon>
    </lineage>
</organism>
<dbReference type="Proteomes" id="UP000198968">
    <property type="component" value="Unassembled WGS sequence"/>
</dbReference>
<evidence type="ECO:0000313" key="4">
    <source>
        <dbReference type="Proteomes" id="UP000198968"/>
    </source>
</evidence>
<keyword evidence="2" id="KW-1133">Transmembrane helix</keyword>
<keyword evidence="4" id="KW-1185">Reference proteome</keyword>
<feature type="compositionally biased region" description="Basic and acidic residues" evidence="1">
    <location>
        <begin position="266"/>
        <end position="275"/>
    </location>
</feature>
<evidence type="ECO:0000313" key="3">
    <source>
        <dbReference type="EMBL" id="SFO46638.1"/>
    </source>
</evidence>
<sequence>MGTAIFMVLMVSGYWYTSRDLNSRFKIRRSSGWDVYFLVALYGCIFVLQGVFATGIIWLLLLCISGIANAVQMIPGVHLKWQVEFMNWSFLGIQAPVVIMLAFAILLCLYRSNWAGSARLNVTGRKDLYQQLSRSNGVEQLLFQCMEEGELAWITMKSRRIYIGMIHASTFEYESTKNIVLIPMLSGYRDSKTLKLAVEHNYSKWYAEHDITLDSKPKDAMSFRKVIMVDQIESLSLFDPASAAALSMGHPQEVEKSQGTDDADSPDDKSRDAAG</sequence>
<dbReference type="AlphaFoldDB" id="A0A1I5HE89"/>
<dbReference type="OrthoDB" id="6058926at2"/>
<dbReference type="EMBL" id="FOVG01000006">
    <property type="protein sequence ID" value="SFO46638.1"/>
    <property type="molecule type" value="Genomic_DNA"/>
</dbReference>
<evidence type="ECO:0000256" key="1">
    <source>
        <dbReference type="SAM" id="MobiDB-lite"/>
    </source>
</evidence>
<evidence type="ECO:0000256" key="2">
    <source>
        <dbReference type="SAM" id="Phobius"/>
    </source>
</evidence>
<dbReference type="RefSeq" id="WP_090966921.1">
    <property type="nucleotide sequence ID" value="NZ_FOVG01000006.1"/>
</dbReference>
<feature type="transmembrane region" description="Helical" evidence="2">
    <location>
        <begin position="35"/>
        <end position="68"/>
    </location>
</feature>
<reference evidence="4" key="1">
    <citation type="submission" date="2016-10" db="EMBL/GenBank/DDBJ databases">
        <authorList>
            <person name="Varghese N."/>
            <person name="Submissions S."/>
        </authorList>
    </citation>
    <scope>NUCLEOTIDE SEQUENCE [LARGE SCALE GENOMIC DNA]</scope>
    <source>
        <strain evidence="4">OV426</strain>
    </source>
</reference>
<accession>A0A1I5HE89</accession>
<feature type="transmembrane region" description="Helical" evidence="2">
    <location>
        <begin position="88"/>
        <end position="110"/>
    </location>
</feature>
<name>A0A1I5HE89_9GAMM</name>